<dbReference type="PANTHER" id="PTHR32305:SF15">
    <property type="entry name" value="PROTEIN RHSA-RELATED"/>
    <property type="match status" value="1"/>
</dbReference>
<dbReference type="Proteomes" id="UP001336314">
    <property type="component" value="Unassembled WGS sequence"/>
</dbReference>
<dbReference type="Gene3D" id="2.180.10.10">
    <property type="entry name" value="RHS repeat-associated core"/>
    <property type="match status" value="1"/>
</dbReference>
<dbReference type="PANTHER" id="PTHR32305">
    <property type="match status" value="1"/>
</dbReference>
<dbReference type="NCBIfam" id="TIGR03696">
    <property type="entry name" value="Rhs_assc_core"/>
    <property type="match status" value="1"/>
</dbReference>
<sequence length="412" mass="44472">MLQQLTYDPWGRQFAVHSHSGLAGYSLPSDSRGFTSHRIVKGFEVVHMGGRTYNPFIGRFMQPDPFIQAPLNMQNYNRYSYVLNNPMSYTDPSGYFFKKMHNTAKRVQRSFFKAVGPEVSNALVAVGSAFCRPAAPACAAYGTYQVQRAYGASSTGALRSAAMAGATQWVFGAEAGSMSAQQAAMRVGTMVIAASNPALGQTLMYLQGSWGQDIGGWAQNAVGQYGQYKTQQELARFAAKNGLTLQELNLILGLNSKLGLAIAGTTYNPDKQQVTGFTTRENGLLGSWGGAIGVLWDINDSLLNAQGLLDAVSISVVSSGYTGHLTGHSLGAWRVNNLVRQGFIQSGTLYSLPGFAYPASGTSGACISTDPVCGGGLLNPLRVGTMHFTKPNSIWASHNFDEYVRQWQQRKH</sequence>
<keyword evidence="2" id="KW-1185">Reference proteome</keyword>
<evidence type="ECO:0000313" key="2">
    <source>
        <dbReference type="Proteomes" id="UP001336314"/>
    </source>
</evidence>
<accession>A0ABU7J0G9</accession>
<dbReference type="EMBL" id="JAUHLI010000001">
    <property type="protein sequence ID" value="MEE1999822.1"/>
    <property type="molecule type" value="Genomic_DNA"/>
</dbReference>
<dbReference type="InterPro" id="IPR050708">
    <property type="entry name" value="T6SS_VgrG/RHS"/>
</dbReference>
<evidence type="ECO:0000313" key="1">
    <source>
        <dbReference type="EMBL" id="MEE1999822.1"/>
    </source>
</evidence>
<name>A0ABU7J0G9_9GAMM</name>
<gene>
    <name evidence="1" type="ORF">QWY20_00005</name>
</gene>
<dbReference type="RefSeq" id="WP_330127324.1">
    <property type="nucleotide sequence ID" value="NZ_JAUHLI010000001.1"/>
</dbReference>
<comment type="caution">
    <text evidence="1">The sequence shown here is derived from an EMBL/GenBank/DDBJ whole genome shotgun (WGS) entry which is preliminary data.</text>
</comment>
<proteinExistence type="predicted"/>
<dbReference type="InterPro" id="IPR022385">
    <property type="entry name" value="Rhs_assc_core"/>
</dbReference>
<protein>
    <submittedName>
        <fullName evidence="1">RHS repeat-associated core domain-containing protein</fullName>
    </submittedName>
</protein>
<organism evidence="1 2">
    <name type="scientific">Alkalimonas cellulosilytica</name>
    <dbReference type="NCBI Taxonomy" id="3058395"/>
    <lineage>
        <taxon>Bacteria</taxon>
        <taxon>Pseudomonadati</taxon>
        <taxon>Pseudomonadota</taxon>
        <taxon>Gammaproteobacteria</taxon>
        <taxon>Alkalimonas</taxon>
    </lineage>
</organism>
<reference evidence="1 2" key="1">
    <citation type="submission" date="2023-07" db="EMBL/GenBank/DDBJ databases">
        <title>Alkalimonas sp., MEB108 novel, alkaliphilic bacterium isolated from Lonar Lake, India.</title>
        <authorList>
            <person name="Joshi A."/>
            <person name="Thite S."/>
        </authorList>
    </citation>
    <scope>NUCLEOTIDE SEQUENCE [LARGE SCALE GENOMIC DNA]</scope>
    <source>
        <strain evidence="1 2">MEB108</strain>
    </source>
</reference>